<dbReference type="AlphaFoldDB" id="R7TYW3"/>
<evidence type="ECO:0000256" key="4">
    <source>
        <dbReference type="SAM" id="MobiDB-lite"/>
    </source>
</evidence>
<dbReference type="InterPro" id="IPR013087">
    <property type="entry name" value="Znf_C2H2_type"/>
</dbReference>
<dbReference type="InterPro" id="IPR046341">
    <property type="entry name" value="SET_dom_sf"/>
</dbReference>
<keyword evidence="1" id="KW-0805">Transcription regulation</keyword>
<feature type="region of interest" description="Disordered" evidence="4">
    <location>
        <begin position="275"/>
        <end position="331"/>
    </location>
</feature>
<dbReference type="GO" id="GO:0010468">
    <property type="term" value="P:regulation of gene expression"/>
    <property type="evidence" value="ECO:0007669"/>
    <property type="project" value="TreeGrafter"/>
</dbReference>
<dbReference type="PROSITE" id="PS00028">
    <property type="entry name" value="ZINC_FINGER_C2H2_1"/>
    <property type="match status" value="4"/>
</dbReference>
<dbReference type="GO" id="GO:0005634">
    <property type="term" value="C:nucleus"/>
    <property type="evidence" value="ECO:0007669"/>
    <property type="project" value="TreeGrafter"/>
</dbReference>
<feature type="region of interest" description="Disordered" evidence="4">
    <location>
        <begin position="103"/>
        <end position="182"/>
    </location>
</feature>
<dbReference type="FunFam" id="3.30.160.60:FF:000616">
    <property type="entry name" value="PR domain zinc finger protein 13"/>
    <property type="match status" value="1"/>
</dbReference>
<evidence type="ECO:0000259" key="5">
    <source>
        <dbReference type="PROSITE" id="PS50157"/>
    </source>
</evidence>
<evidence type="ECO:0000256" key="1">
    <source>
        <dbReference type="ARBA" id="ARBA00023015"/>
    </source>
</evidence>
<dbReference type="Gene3D" id="3.30.160.60">
    <property type="entry name" value="Classic Zinc Finger"/>
    <property type="match status" value="3"/>
</dbReference>
<dbReference type="STRING" id="283909.R7TYW3"/>
<dbReference type="Proteomes" id="UP000014760">
    <property type="component" value="Unassembled WGS sequence"/>
</dbReference>
<dbReference type="Pfam" id="PF12874">
    <property type="entry name" value="zf-met"/>
    <property type="match status" value="1"/>
</dbReference>
<dbReference type="FunCoup" id="R7TYW3">
    <property type="interactions" value="25"/>
</dbReference>
<dbReference type="PANTHER" id="PTHR16515:SF21">
    <property type="entry name" value="PR DOMAIN ZINC FINGER PROTEIN 13"/>
    <property type="match status" value="1"/>
</dbReference>
<dbReference type="Pfam" id="PF21549">
    <property type="entry name" value="PRDM2_PR"/>
    <property type="match status" value="1"/>
</dbReference>
<dbReference type="OrthoDB" id="9998363at2759"/>
<keyword evidence="8" id="KW-1185">Reference proteome</keyword>
<evidence type="ECO:0000313" key="6">
    <source>
        <dbReference type="EMBL" id="ELT99123.1"/>
    </source>
</evidence>
<dbReference type="GO" id="GO:0008270">
    <property type="term" value="F:zinc ion binding"/>
    <property type="evidence" value="ECO:0007669"/>
    <property type="project" value="UniProtKB-KW"/>
</dbReference>
<evidence type="ECO:0000256" key="2">
    <source>
        <dbReference type="ARBA" id="ARBA00023163"/>
    </source>
</evidence>
<feature type="domain" description="C2H2-type" evidence="5">
    <location>
        <begin position="257"/>
        <end position="285"/>
    </location>
</feature>
<dbReference type="EMBL" id="AMQN01001967">
    <property type="status" value="NOT_ANNOTATED_CDS"/>
    <property type="molecule type" value="Genomic_DNA"/>
</dbReference>
<dbReference type="Pfam" id="PF00096">
    <property type="entry name" value="zf-C2H2"/>
    <property type="match status" value="3"/>
</dbReference>
<feature type="domain" description="C2H2-type" evidence="5">
    <location>
        <begin position="67"/>
        <end position="94"/>
    </location>
</feature>
<dbReference type="PANTHER" id="PTHR16515">
    <property type="entry name" value="PR DOMAIN ZINC FINGER PROTEIN"/>
    <property type="match status" value="1"/>
</dbReference>
<dbReference type="SMART" id="SM00355">
    <property type="entry name" value="ZnF_C2H2"/>
    <property type="match status" value="4"/>
</dbReference>
<dbReference type="OMA" id="RHCLRAF"/>
<feature type="domain" description="C2H2-type" evidence="5">
    <location>
        <begin position="228"/>
        <end position="255"/>
    </location>
</feature>
<reference evidence="7" key="3">
    <citation type="submission" date="2015-06" db="UniProtKB">
        <authorList>
            <consortium name="EnsemblMetazoa"/>
        </authorList>
    </citation>
    <scope>IDENTIFICATION</scope>
</reference>
<evidence type="ECO:0000313" key="7">
    <source>
        <dbReference type="EnsemblMetazoa" id="CapteP164570"/>
    </source>
</evidence>
<reference evidence="6 8" key="2">
    <citation type="journal article" date="2013" name="Nature">
        <title>Insights into bilaterian evolution from three spiralian genomes.</title>
        <authorList>
            <person name="Simakov O."/>
            <person name="Marletaz F."/>
            <person name="Cho S.J."/>
            <person name="Edsinger-Gonzales E."/>
            <person name="Havlak P."/>
            <person name="Hellsten U."/>
            <person name="Kuo D.H."/>
            <person name="Larsson T."/>
            <person name="Lv J."/>
            <person name="Arendt D."/>
            <person name="Savage R."/>
            <person name="Osoegawa K."/>
            <person name="de Jong P."/>
            <person name="Grimwood J."/>
            <person name="Chapman J.A."/>
            <person name="Shapiro H."/>
            <person name="Aerts A."/>
            <person name="Otillar R.P."/>
            <person name="Terry A.Y."/>
            <person name="Boore J.L."/>
            <person name="Grigoriev I.V."/>
            <person name="Lindberg D.R."/>
            <person name="Seaver E.C."/>
            <person name="Weisblat D.A."/>
            <person name="Putnam N.H."/>
            <person name="Rokhsar D.S."/>
        </authorList>
    </citation>
    <scope>NUCLEOTIDE SEQUENCE</scope>
    <source>
        <strain evidence="6 8">I ESC-2004</strain>
    </source>
</reference>
<protein>
    <recommendedName>
        <fullName evidence="5">C2H2-type domain-containing protein</fullName>
    </recommendedName>
</protein>
<reference evidence="8" key="1">
    <citation type="submission" date="2012-12" db="EMBL/GenBank/DDBJ databases">
        <authorList>
            <person name="Hellsten U."/>
            <person name="Grimwood J."/>
            <person name="Chapman J.A."/>
            <person name="Shapiro H."/>
            <person name="Aerts A."/>
            <person name="Otillar R.P."/>
            <person name="Terry A.Y."/>
            <person name="Boore J.L."/>
            <person name="Simakov O."/>
            <person name="Marletaz F."/>
            <person name="Cho S.-J."/>
            <person name="Edsinger-Gonzales E."/>
            <person name="Havlak P."/>
            <person name="Kuo D.-H."/>
            <person name="Larsson T."/>
            <person name="Lv J."/>
            <person name="Arendt D."/>
            <person name="Savage R."/>
            <person name="Osoegawa K."/>
            <person name="de Jong P."/>
            <person name="Lindberg D.R."/>
            <person name="Seaver E.C."/>
            <person name="Weisblat D.A."/>
            <person name="Putnam N.H."/>
            <person name="Grigoriev I.V."/>
            <person name="Rokhsar D.S."/>
        </authorList>
    </citation>
    <scope>NUCLEOTIDE SEQUENCE</scope>
    <source>
        <strain evidence="8">I ESC-2004</strain>
    </source>
</reference>
<dbReference type="InterPro" id="IPR050331">
    <property type="entry name" value="Zinc_finger"/>
</dbReference>
<organism evidence="6">
    <name type="scientific">Capitella teleta</name>
    <name type="common">Polychaete worm</name>
    <dbReference type="NCBI Taxonomy" id="283909"/>
    <lineage>
        <taxon>Eukaryota</taxon>
        <taxon>Metazoa</taxon>
        <taxon>Spiralia</taxon>
        <taxon>Lophotrochozoa</taxon>
        <taxon>Annelida</taxon>
        <taxon>Polychaeta</taxon>
        <taxon>Sedentaria</taxon>
        <taxon>Scolecida</taxon>
        <taxon>Capitellidae</taxon>
        <taxon>Capitella</taxon>
    </lineage>
</organism>
<evidence type="ECO:0000313" key="8">
    <source>
        <dbReference type="Proteomes" id="UP000014760"/>
    </source>
</evidence>
<dbReference type="InterPro" id="IPR001214">
    <property type="entry name" value="SET_dom"/>
</dbReference>
<keyword evidence="3" id="KW-0862">Zinc</keyword>
<dbReference type="Gene3D" id="2.170.270.10">
    <property type="entry name" value="SET domain"/>
    <property type="match status" value="1"/>
</dbReference>
<name>R7TYW3_CAPTE</name>
<evidence type="ECO:0000256" key="3">
    <source>
        <dbReference type="PROSITE-ProRule" id="PRU00042"/>
    </source>
</evidence>
<proteinExistence type="predicted"/>
<accession>R7TYW3</accession>
<dbReference type="PROSITE" id="PS50157">
    <property type="entry name" value="ZINC_FINGER_C2H2_2"/>
    <property type="match status" value="4"/>
</dbReference>
<dbReference type="EnsemblMetazoa" id="CapteT164570">
    <property type="protein sequence ID" value="CapteP164570"/>
    <property type="gene ID" value="CapteG164570"/>
</dbReference>
<keyword evidence="3" id="KW-0479">Metal-binding</keyword>
<dbReference type="SUPFAM" id="SSF82199">
    <property type="entry name" value="SET domain"/>
    <property type="match status" value="1"/>
</dbReference>
<dbReference type="SUPFAM" id="SSF57667">
    <property type="entry name" value="beta-beta-alpha zinc fingers"/>
    <property type="match status" value="3"/>
</dbReference>
<dbReference type="HOGENOM" id="CLU_047756_0_0_1"/>
<feature type="domain" description="C2H2-type" evidence="5">
    <location>
        <begin position="200"/>
        <end position="227"/>
    </location>
</feature>
<sequence length="331" mass="37144">MPYIRAARDRHEQNVEVSKDSRGQMVFRCLREITRGEELFVWYCDELARQCGIPVLSPANIRGDSDYTCNRCLKTFRFPNTLKSHMHYHCSSASRISPPNFEAASLAGLTSPPHAKGGVSPDRPSGPRHLQHAEVTSAFRPHQQLSPDRSPPRQPHNEDAPSPSQVPMGRFNFPMPSDKEGEPLDLLPKSLYSSKSAKGHMCIYCGKLYSRKYGLKIHLRTHTGYKPLKCKVCQRPFGDPSNLNKHIRLHAEGATPYRCPHCGKVLVRRRDLERHIRSRHPNESPGSESDGVKTFIGEEEEGSPTALSDISDPDALDGSFGDDNQEIQVDV</sequence>
<keyword evidence="3" id="KW-0863">Zinc-finger</keyword>
<keyword evidence="2" id="KW-0804">Transcription</keyword>
<dbReference type="InterPro" id="IPR036236">
    <property type="entry name" value="Znf_C2H2_sf"/>
</dbReference>
<dbReference type="EMBL" id="KB307198">
    <property type="protein sequence ID" value="ELT99123.1"/>
    <property type="molecule type" value="Genomic_DNA"/>
</dbReference>
<gene>
    <name evidence="6" type="ORF">CAPTEDRAFT_164570</name>
</gene>